<dbReference type="OrthoDB" id="21463at2759"/>
<evidence type="ECO:0000256" key="1">
    <source>
        <dbReference type="ARBA" id="ARBA00005589"/>
    </source>
</evidence>
<dbReference type="GO" id="GO:0005763">
    <property type="term" value="C:mitochondrial small ribosomal subunit"/>
    <property type="evidence" value="ECO:0007669"/>
    <property type="project" value="TreeGrafter"/>
</dbReference>
<dbReference type="AlphaFoldDB" id="A0A1E4S6B3"/>
<dbReference type="STRING" id="983966.A0A1E4S6B3"/>
<organism evidence="5 6">
    <name type="scientific">Cyberlindnera jadinii (strain ATCC 18201 / CBS 1600 / BCRC 20928 / JCM 3617 / NBRC 0987 / NRRL Y-1542)</name>
    <name type="common">Torula yeast</name>
    <name type="synonym">Candida utilis</name>
    <dbReference type="NCBI Taxonomy" id="983966"/>
    <lineage>
        <taxon>Eukaryota</taxon>
        <taxon>Fungi</taxon>
        <taxon>Dikarya</taxon>
        <taxon>Ascomycota</taxon>
        <taxon>Saccharomycotina</taxon>
        <taxon>Saccharomycetes</taxon>
        <taxon>Phaffomycetales</taxon>
        <taxon>Phaffomycetaceae</taxon>
        <taxon>Cyberlindnera</taxon>
    </lineage>
</organism>
<dbReference type="InterPro" id="IPR036870">
    <property type="entry name" value="Ribosomal_bS18_sf"/>
</dbReference>
<dbReference type="RefSeq" id="XP_020072049.1">
    <property type="nucleotide sequence ID" value="XM_020212178.1"/>
</dbReference>
<keyword evidence="3" id="KW-0687">Ribonucleoprotein</keyword>
<dbReference type="PANTHER" id="PTHR13479">
    <property type="entry name" value="30S RIBOSOMAL PROTEIN S18"/>
    <property type="match status" value="1"/>
</dbReference>
<proteinExistence type="inferred from homology"/>
<dbReference type="PANTHER" id="PTHR13479:SF40">
    <property type="entry name" value="SMALL RIBOSOMAL SUBUNIT PROTEIN BS18M"/>
    <property type="match status" value="1"/>
</dbReference>
<dbReference type="EMBL" id="KV453927">
    <property type="protein sequence ID" value="ODV75010.1"/>
    <property type="molecule type" value="Genomic_DNA"/>
</dbReference>
<evidence type="ECO:0000256" key="2">
    <source>
        <dbReference type="ARBA" id="ARBA00022980"/>
    </source>
</evidence>
<gene>
    <name evidence="5" type="ORF">CYBJADRAFT_115048</name>
</gene>
<feature type="non-terminal residue" evidence="5">
    <location>
        <position position="1"/>
    </location>
</feature>
<evidence type="ECO:0000256" key="3">
    <source>
        <dbReference type="ARBA" id="ARBA00023274"/>
    </source>
</evidence>
<dbReference type="SUPFAM" id="SSF46911">
    <property type="entry name" value="Ribosomal protein S18"/>
    <property type="match status" value="1"/>
</dbReference>
<dbReference type="Proteomes" id="UP000094389">
    <property type="component" value="Unassembled WGS sequence"/>
</dbReference>
<dbReference type="GO" id="GO:0032543">
    <property type="term" value="P:mitochondrial translation"/>
    <property type="evidence" value="ECO:0007669"/>
    <property type="project" value="TreeGrafter"/>
</dbReference>
<dbReference type="GeneID" id="30986574"/>
<accession>A0A1E4S6B3</accession>
<dbReference type="Pfam" id="PF01084">
    <property type="entry name" value="Ribosomal_S18"/>
    <property type="match status" value="1"/>
</dbReference>
<evidence type="ECO:0000313" key="5">
    <source>
        <dbReference type="EMBL" id="ODV75010.1"/>
    </source>
</evidence>
<reference evidence="5 6" key="1">
    <citation type="journal article" date="2016" name="Proc. Natl. Acad. Sci. U.S.A.">
        <title>Comparative genomics of biotechnologically important yeasts.</title>
        <authorList>
            <person name="Riley R."/>
            <person name="Haridas S."/>
            <person name="Wolfe K.H."/>
            <person name="Lopes M.R."/>
            <person name="Hittinger C.T."/>
            <person name="Goeker M."/>
            <person name="Salamov A.A."/>
            <person name="Wisecaver J.H."/>
            <person name="Long T.M."/>
            <person name="Calvey C.H."/>
            <person name="Aerts A.L."/>
            <person name="Barry K.W."/>
            <person name="Choi C."/>
            <person name="Clum A."/>
            <person name="Coughlan A.Y."/>
            <person name="Deshpande S."/>
            <person name="Douglass A.P."/>
            <person name="Hanson S.J."/>
            <person name="Klenk H.-P."/>
            <person name="LaButti K.M."/>
            <person name="Lapidus A."/>
            <person name="Lindquist E.A."/>
            <person name="Lipzen A.M."/>
            <person name="Meier-Kolthoff J.P."/>
            <person name="Ohm R.A."/>
            <person name="Otillar R.P."/>
            <person name="Pangilinan J.L."/>
            <person name="Peng Y."/>
            <person name="Rokas A."/>
            <person name="Rosa C.A."/>
            <person name="Scheuner C."/>
            <person name="Sibirny A.A."/>
            <person name="Slot J.C."/>
            <person name="Stielow J.B."/>
            <person name="Sun H."/>
            <person name="Kurtzman C.P."/>
            <person name="Blackwell M."/>
            <person name="Grigoriev I.V."/>
            <person name="Jeffries T.W."/>
        </authorList>
    </citation>
    <scope>NUCLEOTIDE SEQUENCE [LARGE SCALE GENOMIC DNA]</scope>
    <source>
        <strain evidence="6">ATCC 18201 / CBS 1600 / BCRC 20928 / JCM 3617 / NBRC 0987 / NRRL Y-1542</strain>
    </source>
</reference>
<dbReference type="Gene3D" id="4.10.640.10">
    <property type="entry name" value="Ribosomal protein S18"/>
    <property type="match status" value="1"/>
</dbReference>
<keyword evidence="6" id="KW-1185">Reference proteome</keyword>
<dbReference type="GO" id="GO:0003735">
    <property type="term" value="F:structural constituent of ribosome"/>
    <property type="evidence" value="ECO:0007669"/>
    <property type="project" value="InterPro"/>
</dbReference>
<evidence type="ECO:0000313" key="6">
    <source>
        <dbReference type="Proteomes" id="UP000094389"/>
    </source>
</evidence>
<dbReference type="InterPro" id="IPR001648">
    <property type="entry name" value="Ribosomal_bS18"/>
</dbReference>
<dbReference type="PRINTS" id="PR00974">
    <property type="entry name" value="RIBOSOMALS18"/>
</dbReference>
<evidence type="ECO:0000256" key="4">
    <source>
        <dbReference type="ARBA" id="ARBA00035264"/>
    </source>
</evidence>
<keyword evidence="2" id="KW-0689">Ribosomal protein</keyword>
<dbReference type="GO" id="GO:0070181">
    <property type="term" value="F:small ribosomal subunit rRNA binding"/>
    <property type="evidence" value="ECO:0007669"/>
    <property type="project" value="TreeGrafter"/>
</dbReference>
<sequence>LERAPVQSSINIIPSATRSLNADTLYDPFDFSMAKIRLERRKAKENISHKMFDEKKLNPLDFYLETKMLSNYMTSTGRILPREVTKLSVKNQKRLAKSIKRAIAAGLL</sequence>
<comment type="similarity">
    <text evidence="1">Belongs to the bacterial ribosomal protein bS18 family.</text>
</comment>
<protein>
    <recommendedName>
        <fullName evidence="4">Small ribosomal subunit protein bS18m</fullName>
    </recommendedName>
</protein>
<name>A0A1E4S6B3_CYBJN</name>
<feature type="non-terminal residue" evidence="5">
    <location>
        <position position="108"/>
    </location>
</feature>